<comment type="similarity">
    <text evidence="1 7">Belongs to the peptidase S14 family.</text>
</comment>
<gene>
    <name evidence="8" type="ORF">D0864_11465</name>
</gene>
<dbReference type="HAMAP" id="MF_00444">
    <property type="entry name" value="ClpP"/>
    <property type="match status" value="1"/>
</dbReference>
<protein>
    <recommendedName>
        <fullName evidence="7">ATP-dependent Clp protease proteolytic subunit</fullName>
    </recommendedName>
</protein>
<keyword evidence="3" id="KW-0378">Hydrolase</keyword>
<dbReference type="InterPro" id="IPR001907">
    <property type="entry name" value="ClpP"/>
</dbReference>
<dbReference type="FunFam" id="3.90.226.10:FF:000001">
    <property type="entry name" value="ATP-dependent Clp protease proteolytic subunit"/>
    <property type="match status" value="1"/>
</dbReference>
<dbReference type="GO" id="GO:0004252">
    <property type="term" value="F:serine-type endopeptidase activity"/>
    <property type="evidence" value="ECO:0007669"/>
    <property type="project" value="UniProtKB-EC"/>
</dbReference>
<dbReference type="PANTHER" id="PTHR10381:SF11">
    <property type="entry name" value="ATP-DEPENDENT CLP PROTEASE PROTEOLYTIC SUBUNIT, MITOCHONDRIAL"/>
    <property type="match status" value="1"/>
</dbReference>
<feature type="active site" evidence="6">
    <location>
        <position position="187"/>
    </location>
</feature>
<comment type="caution">
    <text evidence="8">The sequence shown here is derived from an EMBL/GenBank/DDBJ whole genome shotgun (WGS) entry which is preliminary data.</text>
</comment>
<dbReference type="GO" id="GO:0006515">
    <property type="term" value="P:protein quality control for misfolded or incompletely synthesized proteins"/>
    <property type="evidence" value="ECO:0007669"/>
    <property type="project" value="TreeGrafter"/>
</dbReference>
<reference evidence="8 9" key="1">
    <citation type="journal article" date="2018" name="BMC Genomics">
        <title>Genomic evidence for intraspecific hybridization in a clonal and extremely halotolerant yeast.</title>
        <authorList>
            <person name="Gostincar C."/>
            <person name="Stajich J.E."/>
            <person name="Zupancic J."/>
            <person name="Zalar P."/>
            <person name="Gunde-Cimerman N."/>
        </authorList>
    </citation>
    <scope>NUCLEOTIDE SEQUENCE [LARGE SCALE GENOMIC DNA]</scope>
    <source>
        <strain evidence="8 9">EXF-10513</strain>
    </source>
</reference>
<sequence>MPSGFVPAELPHRAGGYTFDQPHLTRHLHRFHNGAPIKNSAAIVAIAHAPPCKQDSDTPYLFLPTFPADQQCDPSTPTHLSSAYAFRDGINCETFLVCARGGGYHTQDIFSRLLKERIVCLNGEVEETTSASIVAQLLFLEAENPQKPINLYINSPGGSVTAGLAIYDTMQYIQSPVSTICLGQAASMGSLLLCGGAKGTRYCLPHSRIMVHQVSGGYQGQASDIAIHAKEILRVREQLNKIYQRHLTPKEGGQKSLEEIGRVMERDFFMGAEEAMEWGIVDKVLDRREQASEGQ</sequence>
<keyword evidence="2" id="KW-0645">Protease</keyword>
<dbReference type="GO" id="GO:0051117">
    <property type="term" value="F:ATPase binding"/>
    <property type="evidence" value="ECO:0007669"/>
    <property type="project" value="TreeGrafter"/>
</dbReference>
<evidence type="ECO:0000313" key="9">
    <source>
        <dbReference type="Proteomes" id="UP000269539"/>
    </source>
</evidence>
<organism evidence="8 9">
    <name type="scientific">Hortaea werneckii</name>
    <name type="common">Black yeast</name>
    <name type="synonym">Cladosporium werneckii</name>
    <dbReference type="NCBI Taxonomy" id="91943"/>
    <lineage>
        <taxon>Eukaryota</taxon>
        <taxon>Fungi</taxon>
        <taxon>Dikarya</taxon>
        <taxon>Ascomycota</taxon>
        <taxon>Pezizomycotina</taxon>
        <taxon>Dothideomycetes</taxon>
        <taxon>Dothideomycetidae</taxon>
        <taxon>Mycosphaerellales</taxon>
        <taxon>Teratosphaeriaceae</taxon>
        <taxon>Hortaea</taxon>
    </lineage>
</organism>
<dbReference type="GO" id="GO:0004176">
    <property type="term" value="F:ATP-dependent peptidase activity"/>
    <property type="evidence" value="ECO:0007669"/>
    <property type="project" value="InterPro"/>
</dbReference>
<evidence type="ECO:0000256" key="2">
    <source>
        <dbReference type="ARBA" id="ARBA00022670"/>
    </source>
</evidence>
<dbReference type="InterPro" id="IPR029045">
    <property type="entry name" value="ClpP/crotonase-like_dom_sf"/>
</dbReference>
<keyword evidence="4" id="KW-0720">Serine protease</keyword>
<dbReference type="PROSITE" id="PS00381">
    <property type="entry name" value="CLP_PROTEASE_SER"/>
    <property type="match status" value="1"/>
</dbReference>
<evidence type="ECO:0000256" key="3">
    <source>
        <dbReference type="ARBA" id="ARBA00022801"/>
    </source>
</evidence>
<dbReference type="Pfam" id="PF00574">
    <property type="entry name" value="CLP_protease"/>
    <property type="match status" value="1"/>
</dbReference>
<evidence type="ECO:0000313" key="8">
    <source>
        <dbReference type="EMBL" id="RMY67933.1"/>
    </source>
</evidence>
<accession>A0A3M7DV04</accession>
<dbReference type="Proteomes" id="UP000269539">
    <property type="component" value="Unassembled WGS sequence"/>
</dbReference>
<name>A0A3M7DV04_HORWE</name>
<evidence type="ECO:0000256" key="7">
    <source>
        <dbReference type="RuleBase" id="RU003567"/>
    </source>
</evidence>
<evidence type="ECO:0000256" key="4">
    <source>
        <dbReference type="ARBA" id="ARBA00022825"/>
    </source>
</evidence>
<dbReference type="PANTHER" id="PTHR10381">
    <property type="entry name" value="ATP-DEPENDENT CLP PROTEASE PROTEOLYTIC SUBUNIT"/>
    <property type="match status" value="1"/>
</dbReference>
<dbReference type="InterPro" id="IPR023562">
    <property type="entry name" value="ClpP/TepA"/>
</dbReference>
<evidence type="ECO:0000256" key="5">
    <source>
        <dbReference type="ARBA" id="ARBA00034021"/>
    </source>
</evidence>
<dbReference type="NCBIfam" id="NF009205">
    <property type="entry name" value="PRK12553.1"/>
    <property type="match status" value="1"/>
</dbReference>
<dbReference type="GO" id="GO:0009368">
    <property type="term" value="C:endopeptidase Clp complex"/>
    <property type="evidence" value="ECO:0007669"/>
    <property type="project" value="TreeGrafter"/>
</dbReference>
<dbReference type="AlphaFoldDB" id="A0A3M7DV04"/>
<dbReference type="CDD" id="cd07017">
    <property type="entry name" value="S14_ClpP_2"/>
    <property type="match status" value="1"/>
</dbReference>
<evidence type="ECO:0000256" key="1">
    <source>
        <dbReference type="ARBA" id="ARBA00007039"/>
    </source>
</evidence>
<dbReference type="EMBL" id="QWIO01001676">
    <property type="protein sequence ID" value="RMY67933.1"/>
    <property type="molecule type" value="Genomic_DNA"/>
</dbReference>
<comment type="catalytic activity">
    <reaction evidence="5 6">
        <text>Hydrolysis of proteins to small peptides in the presence of ATP and magnesium. alpha-casein is the usual test substrate. In the absence of ATP, only oligopeptides shorter than five residues are hydrolyzed (such as succinyl-Leu-Tyr-|-NHMec, and Leu-Tyr-Leu-|-Tyr-Trp, in which cleavage of the -Tyr-|-Leu- and -Tyr-|-Trp bonds also occurs).</text>
        <dbReference type="EC" id="3.4.21.92"/>
    </reaction>
</comment>
<proteinExistence type="inferred from homology"/>
<dbReference type="SUPFAM" id="SSF52096">
    <property type="entry name" value="ClpP/crotonase"/>
    <property type="match status" value="1"/>
</dbReference>
<evidence type="ECO:0000256" key="6">
    <source>
        <dbReference type="PROSITE-ProRule" id="PRU10085"/>
    </source>
</evidence>
<dbReference type="VEuPathDB" id="FungiDB:BTJ68_00189"/>
<dbReference type="NCBIfam" id="NF001368">
    <property type="entry name" value="PRK00277.1"/>
    <property type="match status" value="1"/>
</dbReference>
<dbReference type="PRINTS" id="PR00127">
    <property type="entry name" value="CLPPROTEASEP"/>
</dbReference>
<dbReference type="Gene3D" id="3.90.226.10">
    <property type="entry name" value="2-enoyl-CoA Hydratase, Chain A, domain 1"/>
    <property type="match status" value="1"/>
</dbReference>
<dbReference type="InterPro" id="IPR018215">
    <property type="entry name" value="ClpP_Ser_AS"/>
</dbReference>